<evidence type="ECO:0000313" key="10">
    <source>
        <dbReference type="Proteomes" id="UP001600941"/>
    </source>
</evidence>
<dbReference type="SUPFAM" id="SSF55874">
    <property type="entry name" value="ATPase domain of HSP90 chaperone/DNA topoisomerase II/histidine kinase"/>
    <property type="match status" value="1"/>
</dbReference>
<evidence type="ECO:0000256" key="6">
    <source>
        <dbReference type="ARBA" id="ARBA00022777"/>
    </source>
</evidence>
<dbReference type="Gene3D" id="1.10.287.130">
    <property type="match status" value="1"/>
</dbReference>
<name>A0ABQ0BLY9_9FIRM</name>
<dbReference type="EC" id="2.7.13.3" evidence="3"/>
<dbReference type="InterPro" id="IPR003661">
    <property type="entry name" value="HisK_dim/P_dom"/>
</dbReference>
<dbReference type="InterPro" id="IPR036097">
    <property type="entry name" value="HisK_dim/P_sf"/>
</dbReference>
<evidence type="ECO:0000256" key="1">
    <source>
        <dbReference type="ARBA" id="ARBA00000085"/>
    </source>
</evidence>
<evidence type="ECO:0000256" key="5">
    <source>
        <dbReference type="ARBA" id="ARBA00022679"/>
    </source>
</evidence>
<dbReference type="Pfam" id="PF00512">
    <property type="entry name" value="HisKA"/>
    <property type="match status" value="1"/>
</dbReference>
<dbReference type="PANTHER" id="PTHR45453">
    <property type="entry name" value="PHOSPHATE REGULON SENSOR PROTEIN PHOR"/>
    <property type="match status" value="1"/>
</dbReference>
<dbReference type="CDD" id="cd00075">
    <property type="entry name" value="HATPase"/>
    <property type="match status" value="1"/>
</dbReference>
<keyword evidence="6 9" id="KW-0418">Kinase</keyword>
<dbReference type="GO" id="GO:0016301">
    <property type="term" value="F:kinase activity"/>
    <property type="evidence" value="ECO:0007669"/>
    <property type="project" value="UniProtKB-KW"/>
</dbReference>
<dbReference type="InterPro" id="IPR004358">
    <property type="entry name" value="Sig_transdc_His_kin-like_C"/>
</dbReference>
<dbReference type="SMART" id="SM00387">
    <property type="entry name" value="HATPase_c"/>
    <property type="match status" value="1"/>
</dbReference>
<keyword evidence="4" id="KW-0597">Phosphoprotein</keyword>
<proteinExistence type="predicted"/>
<dbReference type="InterPro" id="IPR050351">
    <property type="entry name" value="BphY/WalK/GraS-like"/>
</dbReference>
<dbReference type="InterPro" id="IPR003594">
    <property type="entry name" value="HATPase_dom"/>
</dbReference>
<dbReference type="Proteomes" id="UP001600941">
    <property type="component" value="Unassembled WGS sequence"/>
</dbReference>
<sequence>MEKLILAVSLICLLASAVIMALVRKRLLQYSRQMGECLDAMIAGRKEIVFQEEEDTLTGKLQSKLHRLCEILDQKSQENEIQRRQLETMVADISHQVKTPIANVRMYHSLLEKKNLDEEKRQQFLAAAERQTDKLEFLMKSMIKMSRLENGIVKVQPKENSIRQLLEQAVCDVALKADEKQIHIEMACEDSLKAVFDRKWTLEAVFNILDNAVKYTGVGGNIRIQAQVTDFYVRIGIEDDGKGIEESRITEIFKRFYREPEVADQDGVGVGLYLAREIVMKERGFIEVRSKAGKGTRFYVNLPVVQ</sequence>
<accession>A0ABQ0BLY9</accession>
<dbReference type="PRINTS" id="PR00344">
    <property type="entry name" value="BCTRLSENSOR"/>
</dbReference>
<evidence type="ECO:0000313" key="9">
    <source>
        <dbReference type="EMBL" id="GAA6497554.1"/>
    </source>
</evidence>
<evidence type="ECO:0000259" key="8">
    <source>
        <dbReference type="PROSITE" id="PS50109"/>
    </source>
</evidence>
<keyword evidence="7" id="KW-0902">Two-component regulatory system</keyword>
<feature type="domain" description="Histidine kinase" evidence="8">
    <location>
        <begin position="92"/>
        <end position="306"/>
    </location>
</feature>
<dbReference type="CDD" id="cd00082">
    <property type="entry name" value="HisKA"/>
    <property type="match status" value="1"/>
</dbReference>
<dbReference type="InterPro" id="IPR036890">
    <property type="entry name" value="HATPase_C_sf"/>
</dbReference>
<dbReference type="PANTHER" id="PTHR45453:SF1">
    <property type="entry name" value="PHOSPHATE REGULON SENSOR PROTEIN PHOR"/>
    <property type="match status" value="1"/>
</dbReference>
<dbReference type="InterPro" id="IPR005467">
    <property type="entry name" value="His_kinase_dom"/>
</dbReference>
<evidence type="ECO:0000256" key="7">
    <source>
        <dbReference type="ARBA" id="ARBA00023012"/>
    </source>
</evidence>
<reference evidence="9 10" key="1">
    <citation type="submission" date="2024-04" db="EMBL/GenBank/DDBJ databases">
        <title>Defined microbial consortia suppress multidrug-resistant proinflammatory Enterobacteriaceae via ecological control.</title>
        <authorList>
            <person name="Furuichi M."/>
            <person name="Kawaguchi T."/>
            <person name="Pust M."/>
            <person name="Yasuma K."/>
            <person name="Plichta D."/>
            <person name="Hasegawa N."/>
            <person name="Ohya T."/>
            <person name="Bhattarai S."/>
            <person name="Sasajima S."/>
            <person name="Aoto Y."/>
            <person name="Tuganbaev T."/>
            <person name="Yaginuma M."/>
            <person name="Ueda M."/>
            <person name="Okahashi N."/>
            <person name="Amafuji K."/>
            <person name="Kiridooshi Y."/>
            <person name="Sugita K."/>
            <person name="Strazar M."/>
            <person name="Skelly A."/>
            <person name="Suda W."/>
            <person name="Hattori M."/>
            <person name="Nakamoto N."/>
            <person name="Caballero S."/>
            <person name="Norman J."/>
            <person name="Olle B."/>
            <person name="Tanoue T."/>
            <person name="Arita M."/>
            <person name="Bucci V."/>
            <person name="Atarashi K."/>
            <person name="Xavier R."/>
            <person name="Honda K."/>
        </authorList>
    </citation>
    <scope>NUCLEOTIDE SEQUENCE [LARGE SCALE GENOMIC DNA]</scope>
    <source>
        <strain evidence="10">k34-0107-D12</strain>
    </source>
</reference>
<evidence type="ECO:0000256" key="2">
    <source>
        <dbReference type="ARBA" id="ARBA00004370"/>
    </source>
</evidence>
<dbReference type="SUPFAM" id="SSF47384">
    <property type="entry name" value="Homodimeric domain of signal transducing histidine kinase"/>
    <property type="match status" value="1"/>
</dbReference>
<dbReference type="SMART" id="SM00388">
    <property type="entry name" value="HisKA"/>
    <property type="match status" value="1"/>
</dbReference>
<comment type="subcellular location">
    <subcellularLocation>
        <location evidence="2">Membrane</location>
    </subcellularLocation>
</comment>
<comment type="catalytic activity">
    <reaction evidence="1">
        <text>ATP + protein L-histidine = ADP + protein N-phospho-L-histidine.</text>
        <dbReference type="EC" id="2.7.13.3"/>
    </reaction>
</comment>
<comment type="caution">
    <text evidence="9">The sequence shown here is derived from an EMBL/GenBank/DDBJ whole genome shotgun (WGS) entry which is preliminary data.</text>
</comment>
<protein>
    <recommendedName>
        <fullName evidence="3">histidine kinase</fullName>
        <ecNumber evidence="3">2.7.13.3</ecNumber>
    </recommendedName>
</protein>
<evidence type="ECO:0000256" key="4">
    <source>
        <dbReference type="ARBA" id="ARBA00022553"/>
    </source>
</evidence>
<dbReference type="RefSeq" id="WP_227210358.1">
    <property type="nucleotide sequence ID" value="NZ_BAABZQ010000001.1"/>
</dbReference>
<organism evidence="9 10">
    <name type="scientific">Blautia parvula</name>
    <dbReference type="NCBI Taxonomy" id="2877527"/>
    <lineage>
        <taxon>Bacteria</taxon>
        <taxon>Bacillati</taxon>
        <taxon>Bacillota</taxon>
        <taxon>Clostridia</taxon>
        <taxon>Lachnospirales</taxon>
        <taxon>Lachnospiraceae</taxon>
        <taxon>Blautia</taxon>
    </lineage>
</organism>
<dbReference type="PROSITE" id="PS50109">
    <property type="entry name" value="HIS_KIN"/>
    <property type="match status" value="1"/>
</dbReference>
<dbReference type="EMBL" id="BAABZQ010000001">
    <property type="protein sequence ID" value="GAA6497554.1"/>
    <property type="molecule type" value="Genomic_DNA"/>
</dbReference>
<keyword evidence="5" id="KW-0808">Transferase</keyword>
<gene>
    <name evidence="9" type="ORF">K340107D12_03700</name>
</gene>
<keyword evidence="10" id="KW-1185">Reference proteome</keyword>
<dbReference type="Pfam" id="PF02518">
    <property type="entry name" value="HATPase_c"/>
    <property type="match status" value="1"/>
</dbReference>
<evidence type="ECO:0000256" key="3">
    <source>
        <dbReference type="ARBA" id="ARBA00012438"/>
    </source>
</evidence>
<dbReference type="Gene3D" id="3.30.565.10">
    <property type="entry name" value="Histidine kinase-like ATPase, C-terminal domain"/>
    <property type="match status" value="1"/>
</dbReference>